<dbReference type="PROSITE" id="PS50082">
    <property type="entry name" value="WD_REPEATS_2"/>
    <property type="match status" value="4"/>
</dbReference>
<dbReference type="InterPro" id="IPR051242">
    <property type="entry name" value="WD-EF-hand_domain"/>
</dbReference>
<dbReference type="PROSITE" id="PS00018">
    <property type="entry name" value="EF_HAND_1"/>
    <property type="match status" value="1"/>
</dbReference>
<dbReference type="InterPro" id="IPR019775">
    <property type="entry name" value="WD40_repeat_CS"/>
</dbReference>
<dbReference type="Gene3D" id="2.130.10.10">
    <property type="entry name" value="YVTN repeat-like/Quinoprotein amine dehydrogenase"/>
    <property type="match status" value="3"/>
</dbReference>
<dbReference type="PROSITE" id="PS00678">
    <property type="entry name" value="WD_REPEATS_1"/>
    <property type="match status" value="1"/>
</dbReference>
<dbReference type="EMBL" id="JH767173">
    <property type="protein sequence ID" value="EQC30721.1"/>
    <property type="molecule type" value="Genomic_DNA"/>
</dbReference>
<evidence type="ECO:0000259" key="6">
    <source>
        <dbReference type="PROSITE" id="PS50222"/>
    </source>
</evidence>
<evidence type="ECO:0000313" key="8">
    <source>
        <dbReference type="Proteomes" id="UP000030762"/>
    </source>
</evidence>
<proteinExistence type="predicted"/>
<name>T0Q7W2_SAPDV</name>
<feature type="repeat" description="WD" evidence="4">
    <location>
        <begin position="645"/>
        <end position="686"/>
    </location>
</feature>
<dbReference type="OMA" id="CYLWAFR"/>
<keyword evidence="1 4" id="KW-0853">WD repeat</keyword>
<dbReference type="PRINTS" id="PR00320">
    <property type="entry name" value="GPROTEINBRPT"/>
</dbReference>
<dbReference type="GO" id="GO:0005509">
    <property type="term" value="F:calcium ion binding"/>
    <property type="evidence" value="ECO:0007669"/>
    <property type="project" value="InterPro"/>
</dbReference>
<feature type="region of interest" description="Disordered" evidence="5">
    <location>
        <begin position="963"/>
        <end position="1046"/>
    </location>
</feature>
<dbReference type="PANTHER" id="PTHR44324:SF4">
    <property type="entry name" value="WD40 REPEAT DOMAIN 95"/>
    <property type="match status" value="1"/>
</dbReference>
<dbReference type="STRING" id="1156394.T0Q7W2"/>
<evidence type="ECO:0000256" key="1">
    <source>
        <dbReference type="ARBA" id="ARBA00022574"/>
    </source>
</evidence>
<dbReference type="InterPro" id="IPR001680">
    <property type="entry name" value="WD40_rpt"/>
</dbReference>
<feature type="compositionally biased region" description="Basic and acidic residues" evidence="5">
    <location>
        <begin position="1037"/>
        <end position="1046"/>
    </location>
</feature>
<dbReference type="Pfam" id="PF00400">
    <property type="entry name" value="WD40"/>
    <property type="match status" value="7"/>
</dbReference>
<dbReference type="AlphaFoldDB" id="T0Q7W2"/>
<dbReference type="PANTHER" id="PTHR44324">
    <property type="entry name" value="WD40 REPEAT DOMAIN 95"/>
    <property type="match status" value="1"/>
</dbReference>
<keyword evidence="3" id="KW-0106">Calcium</keyword>
<dbReference type="VEuPathDB" id="FungiDB:SDRG_11480"/>
<protein>
    <recommendedName>
        <fullName evidence="6">EF-hand domain-containing protein</fullName>
    </recommendedName>
</protein>
<dbReference type="PROSITE" id="PS50222">
    <property type="entry name" value="EF_HAND_2"/>
    <property type="match status" value="1"/>
</dbReference>
<keyword evidence="2" id="KW-0677">Repeat</keyword>
<dbReference type="OrthoDB" id="1068471at2759"/>
<dbReference type="InterPro" id="IPR020472">
    <property type="entry name" value="WD40_PAC1"/>
</dbReference>
<keyword evidence="8" id="KW-1185">Reference proteome</keyword>
<evidence type="ECO:0000256" key="5">
    <source>
        <dbReference type="SAM" id="MobiDB-lite"/>
    </source>
</evidence>
<dbReference type="InterPro" id="IPR002048">
    <property type="entry name" value="EF_hand_dom"/>
</dbReference>
<feature type="repeat" description="WD" evidence="4">
    <location>
        <begin position="425"/>
        <end position="466"/>
    </location>
</feature>
<dbReference type="InterPro" id="IPR018247">
    <property type="entry name" value="EF_Hand_1_Ca_BS"/>
</dbReference>
<dbReference type="RefSeq" id="XP_008615745.1">
    <property type="nucleotide sequence ID" value="XM_008617523.1"/>
</dbReference>
<dbReference type="InParanoid" id="T0Q7W2"/>
<evidence type="ECO:0000256" key="3">
    <source>
        <dbReference type="ARBA" id="ARBA00022837"/>
    </source>
</evidence>
<evidence type="ECO:0000313" key="7">
    <source>
        <dbReference type="EMBL" id="EQC30721.1"/>
    </source>
</evidence>
<dbReference type="SMART" id="SM00320">
    <property type="entry name" value="WD40"/>
    <property type="match status" value="11"/>
</dbReference>
<dbReference type="Proteomes" id="UP000030762">
    <property type="component" value="Unassembled WGS sequence"/>
</dbReference>
<gene>
    <name evidence="7" type="ORF">SDRG_11480</name>
</gene>
<dbReference type="eggNOG" id="KOG0266">
    <property type="taxonomic scope" value="Eukaryota"/>
</dbReference>
<feature type="compositionally biased region" description="Low complexity" evidence="5">
    <location>
        <begin position="990"/>
        <end position="1006"/>
    </location>
</feature>
<dbReference type="InterPro" id="IPR036322">
    <property type="entry name" value="WD40_repeat_dom_sf"/>
</dbReference>
<accession>T0Q7W2</accession>
<sequence length="1046" mass="117781">MEGTRVPAPPVRANTTRLTPARRHVRSSGTLKGPSFITEVEVSSIHNEWRQEIAEGTSDNDDDDDEADRALEREFRSHALTPFYKADPEKGFTMDIMMLIDMAKVGSLRDEFQQKESGLSVTEFVTVMLRFVHSSKQSGDNKSHLHELTEPQLIAYLSELFAQIDINGDGTMEWEEFTSFIVDTGLESQQPNSIQMYHHSSWEDTSKHSSGIDRMYYFPTNDRLALCEYGGHSLKIYNSRCELLKALKSPDGFVLCAEYVDKLSQYVVASSDLQLRFYDDTSYRLIKSCHTPTSQNCLRWYPQANVLFSGSASGIIYAWDADKMEERHHMGGIGRDGKLLTRSHDGIVLDLLNLETLETLASASMDKSIRLWDVNTGKHKQQLDGHMKGVRALAYSSEYRFLVSAGFDFDALVWNPYVDQLILRLHGHQNSLCGVEIVPDTPQIITADIDGVFKVWDIRNFACMQTFTAENVSLGEIKTFASVSSQKRIVAGGKRMTTFDYEKLRNPKLTDDFPVFVVLYNPVSLSLITAAGTDIKIWDAHLGKLLRVYRNVSTTDVTSLCLDSQCRKFIVGDHEGNVRVFDYLNGAVMKAFAYPETNDRAHLSEVARLVYCNAYRSVISASWDTTVCIHDESDPDRGVLLRKMTGGHTGDITSLAYSHTLSLIATGSLDCMVQIWDYEFGRLDGTCIGHTSGISSLLFLDPYPLLAVCDLHGNVCLWAMRPSKFKYRCVLRFRVQTALSLTKRHGASHLPTMATHVHTKPLTRRQKAAIGLIPSSAILDYFLIGGDDKGVLSVWNLYPLLHKLEADFGIRAMDKAVECVNPGRNLRIHAAELVRKTKDTPEWLSYAARDPQTTFHFSRESQMPLLRLQQLEAVHQWRAHDDVIYSIQVVLDHSTVTLVTSSFDRMVKLWRLDGGSLGALTQGDMELGKQPYKFPIDYQHREFEKLVHAKTVIKQVRKLKKEDESRDPVRVLRPKAPPPPAIESMREYLDGPPGSASSGSLPPLHLKSASATWTKVRKTPRIKPVSARAAGRSIRGKRADDVRKES</sequence>
<dbReference type="PROSITE" id="PS50294">
    <property type="entry name" value="WD_REPEATS_REGION"/>
    <property type="match status" value="4"/>
</dbReference>
<evidence type="ECO:0000256" key="4">
    <source>
        <dbReference type="PROSITE-ProRule" id="PRU00221"/>
    </source>
</evidence>
<feature type="repeat" description="WD" evidence="4">
    <location>
        <begin position="383"/>
        <end position="415"/>
    </location>
</feature>
<dbReference type="GeneID" id="19952207"/>
<feature type="region of interest" description="Disordered" evidence="5">
    <location>
        <begin position="1"/>
        <end position="33"/>
    </location>
</feature>
<dbReference type="SUPFAM" id="SSF50978">
    <property type="entry name" value="WD40 repeat-like"/>
    <property type="match status" value="2"/>
</dbReference>
<dbReference type="Gene3D" id="1.10.238.10">
    <property type="entry name" value="EF-hand"/>
    <property type="match status" value="1"/>
</dbReference>
<reference evidence="7 8" key="1">
    <citation type="submission" date="2012-04" db="EMBL/GenBank/DDBJ databases">
        <title>The Genome Sequence of Saprolegnia declina VS20.</title>
        <authorList>
            <consortium name="The Broad Institute Genome Sequencing Platform"/>
            <person name="Russ C."/>
            <person name="Nusbaum C."/>
            <person name="Tyler B."/>
            <person name="van West P."/>
            <person name="Dieguez-Uribeondo J."/>
            <person name="de Bruijn I."/>
            <person name="Tripathy S."/>
            <person name="Jiang R."/>
            <person name="Young S.K."/>
            <person name="Zeng Q."/>
            <person name="Gargeya S."/>
            <person name="Fitzgerald M."/>
            <person name="Haas B."/>
            <person name="Abouelleil A."/>
            <person name="Alvarado L."/>
            <person name="Arachchi H.M."/>
            <person name="Berlin A."/>
            <person name="Chapman S.B."/>
            <person name="Goldberg J."/>
            <person name="Griggs A."/>
            <person name="Gujja S."/>
            <person name="Hansen M."/>
            <person name="Howarth C."/>
            <person name="Imamovic A."/>
            <person name="Larimer J."/>
            <person name="McCowen C."/>
            <person name="Montmayeur A."/>
            <person name="Murphy C."/>
            <person name="Neiman D."/>
            <person name="Pearson M."/>
            <person name="Priest M."/>
            <person name="Roberts A."/>
            <person name="Saif S."/>
            <person name="Shea T."/>
            <person name="Sisk P."/>
            <person name="Sykes S."/>
            <person name="Wortman J."/>
            <person name="Nusbaum C."/>
            <person name="Birren B."/>
        </authorList>
    </citation>
    <scope>NUCLEOTIDE SEQUENCE [LARGE SCALE GENOMIC DNA]</scope>
    <source>
        <strain evidence="7 8">VS20</strain>
    </source>
</reference>
<evidence type="ECO:0000256" key="2">
    <source>
        <dbReference type="ARBA" id="ARBA00022737"/>
    </source>
</evidence>
<dbReference type="InterPro" id="IPR015943">
    <property type="entry name" value="WD40/YVTN_repeat-like_dom_sf"/>
</dbReference>
<dbReference type="InterPro" id="IPR011992">
    <property type="entry name" value="EF-hand-dom_pair"/>
</dbReference>
<feature type="domain" description="EF-hand" evidence="6">
    <location>
        <begin position="152"/>
        <end position="187"/>
    </location>
</feature>
<dbReference type="SUPFAM" id="SSF47473">
    <property type="entry name" value="EF-hand"/>
    <property type="match status" value="1"/>
</dbReference>
<feature type="repeat" description="WD" evidence="4">
    <location>
        <begin position="341"/>
        <end position="382"/>
    </location>
</feature>
<organism evidence="7 8">
    <name type="scientific">Saprolegnia diclina (strain VS20)</name>
    <dbReference type="NCBI Taxonomy" id="1156394"/>
    <lineage>
        <taxon>Eukaryota</taxon>
        <taxon>Sar</taxon>
        <taxon>Stramenopiles</taxon>
        <taxon>Oomycota</taxon>
        <taxon>Saprolegniomycetes</taxon>
        <taxon>Saprolegniales</taxon>
        <taxon>Saprolegniaceae</taxon>
        <taxon>Saprolegnia</taxon>
    </lineage>
</organism>